<evidence type="ECO:0000256" key="5">
    <source>
        <dbReference type="ARBA" id="ARBA00022989"/>
    </source>
</evidence>
<feature type="transmembrane region" description="Helical" evidence="7">
    <location>
        <begin position="189"/>
        <end position="208"/>
    </location>
</feature>
<evidence type="ECO:0000256" key="3">
    <source>
        <dbReference type="ARBA" id="ARBA00022475"/>
    </source>
</evidence>
<keyword evidence="4 7" id="KW-0812">Transmembrane</keyword>
<evidence type="ECO:0000313" key="9">
    <source>
        <dbReference type="EMBL" id="XFO72237.1"/>
    </source>
</evidence>
<dbReference type="Proteomes" id="UP000216052">
    <property type="component" value="Chromosome"/>
</dbReference>
<dbReference type="Gene3D" id="3.40.720.10">
    <property type="entry name" value="Alkaline Phosphatase, subunit A"/>
    <property type="match status" value="1"/>
</dbReference>
<gene>
    <name evidence="9" type="ORF">SPACI_022830</name>
</gene>
<feature type="transmembrane region" description="Helical" evidence="7">
    <location>
        <begin position="24"/>
        <end position="43"/>
    </location>
</feature>
<evidence type="ECO:0000256" key="6">
    <source>
        <dbReference type="ARBA" id="ARBA00023136"/>
    </source>
</evidence>
<reference evidence="9" key="1">
    <citation type="submission" date="2024-05" db="EMBL/GenBank/DDBJ databases">
        <title>Isolation and characterization of Sporomusa carbonis sp. nov., a carboxydotrophic hydrogenogen in the genus of Sporomusa isolated from a charcoal burning pile.</title>
        <authorList>
            <person name="Boeer T."/>
            <person name="Rosenbaum F."/>
            <person name="Eysell L."/>
            <person name="Mueller V."/>
            <person name="Daniel R."/>
            <person name="Poehlein A."/>
        </authorList>
    </citation>
    <scope>NUCLEOTIDE SEQUENCE [LARGE SCALE GENOMIC DNA]</scope>
    <source>
        <strain evidence="9">DSM 3132</strain>
    </source>
</reference>
<dbReference type="InterPro" id="IPR050448">
    <property type="entry name" value="OpgB/LTA_synthase_biosynth"/>
</dbReference>
<evidence type="ECO:0000256" key="4">
    <source>
        <dbReference type="ARBA" id="ARBA00022692"/>
    </source>
</evidence>
<feature type="domain" description="Sulfatase N-terminal" evidence="8">
    <location>
        <begin position="345"/>
        <end position="580"/>
    </location>
</feature>
<dbReference type="InterPro" id="IPR000917">
    <property type="entry name" value="Sulfatase_N"/>
</dbReference>
<proteinExistence type="predicted"/>
<keyword evidence="6 7" id="KW-0472">Membrane</keyword>
<keyword evidence="10" id="KW-1185">Reference proteome</keyword>
<keyword evidence="3" id="KW-1003">Cell membrane</keyword>
<evidence type="ECO:0000256" key="1">
    <source>
        <dbReference type="ARBA" id="ARBA00004651"/>
    </source>
</evidence>
<evidence type="ECO:0000259" key="8">
    <source>
        <dbReference type="Pfam" id="PF00884"/>
    </source>
</evidence>
<protein>
    <recommendedName>
        <fullName evidence="8">Sulfatase N-terminal domain-containing protein</fullName>
    </recommendedName>
</protein>
<dbReference type="SUPFAM" id="SSF53649">
    <property type="entry name" value="Alkaline phosphatase-like"/>
    <property type="match status" value="1"/>
</dbReference>
<comment type="pathway">
    <text evidence="2">Cell wall biogenesis; lipoteichoic acid biosynthesis.</text>
</comment>
<feature type="transmembrane region" description="Helical" evidence="7">
    <location>
        <begin position="149"/>
        <end position="169"/>
    </location>
</feature>
<dbReference type="PANTHER" id="PTHR47371">
    <property type="entry name" value="LIPOTEICHOIC ACID SYNTHASE"/>
    <property type="match status" value="1"/>
</dbReference>
<organism evidence="9 10">
    <name type="scientific">Sporomusa acidovorans (strain ATCC 49682 / DSM 3132 / Mol)</name>
    <dbReference type="NCBI Taxonomy" id="1123286"/>
    <lineage>
        <taxon>Bacteria</taxon>
        <taxon>Bacillati</taxon>
        <taxon>Bacillota</taxon>
        <taxon>Negativicutes</taxon>
        <taxon>Selenomonadales</taxon>
        <taxon>Sporomusaceae</taxon>
        <taxon>Sporomusa</taxon>
    </lineage>
</organism>
<dbReference type="EMBL" id="CP155571">
    <property type="protein sequence ID" value="XFO72237.1"/>
    <property type="molecule type" value="Genomic_DNA"/>
</dbReference>
<sequence length="670" mass="75496">MKQIFLRVVSWHNFYAFMWRQIRVYLFFLAMLCLFRLFFIAWMHEYISPAADWDDIGTALWVGLKISCKSAGWLTLFSLSGSTLANVFAPRRETVVCKLLNGVSIIILSILYVARFPYYKQFHSSFNLLMFNTFNDDVYALGISLVKEFYLPIRLAGAFLLAFLLYRLFSQWLACRLLQLKFAFPLSKWFGRAAFLVLLYFGVTLANFGGSLSWATEVDWENAGVTKDSFLNEAILDDVQAVLRGYTMNSRLEACNGLNFDTGQIRSLAAQLTYKEATADNLDEYLQKKAQGPQVAKPQQIFIIISESYANWPLLEKYNDLHIADGMKGIIAEDDSDYCSTFLPNGPSTVSAVTGIVTGFADANLYLTTMPEAFVSPYSTASAPQLKKLGYQTNFWYAGPATWERIGAFTTAQGYEHFYSRGDFANATEGSVWGCDDKYLYEAVLKGVSSDQPSFNVILNVSNHSPFTVDTAKEGFDKNIVIRALPDEAKKDEALVNQLGHYWYADKMLADFIHAAKAKYPESLFIVIGDHADRYNIDKIPSMYERYGIPFIVTGKSVKKGMLPQDAAGSQIDVVPTLLEMIAPKDFIYYSLGTSLTNGNKQGVNYGFWITHDYIGKADVSHFVPEPIGNAMPALNDTALQDYINAIRSISWWRPKYGPILDEDMAANRQ</sequence>
<dbReference type="InterPro" id="IPR017850">
    <property type="entry name" value="Alkaline_phosphatase_core_sf"/>
</dbReference>
<feature type="transmembrane region" description="Helical" evidence="7">
    <location>
        <begin position="95"/>
        <end position="114"/>
    </location>
</feature>
<evidence type="ECO:0000256" key="2">
    <source>
        <dbReference type="ARBA" id="ARBA00004936"/>
    </source>
</evidence>
<dbReference type="PANTHER" id="PTHR47371:SF3">
    <property type="entry name" value="PHOSPHOGLYCEROL TRANSFERASE I"/>
    <property type="match status" value="1"/>
</dbReference>
<keyword evidence="5 7" id="KW-1133">Transmembrane helix</keyword>
<comment type="subcellular location">
    <subcellularLocation>
        <location evidence="1">Cell membrane</location>
        <topology evidence="1">Multi-pass membrane protein</topology>
    </subcellularLocation>
</comment>
<dbReference type="Pfam" id="PF00884">
    <property type="entry name" value="Sulfatase"/>
    <property type="match status" value="1"/>
</dbReference>
<evidence type="ECO:0000313" key="10">
    <source>
        <dbReference type="Proteomes" id="UP000216052"/>
    </source>
</evidence>
<dbReference type="CDD" id="cd16015">
    <property type="entry name" value="LTA_synthase"/>
    <property type="match status" value="1"/>
</dbReference>
<accession>A0ABZ3J2R1</accession>
<evidence type="ECO:0000256" key="7">
    <source>
        <dbReference type="SAM" id="Phobius"/>
    </source>
</evidence>
<feature type="transmembrane region" description="Helical" evidence="7">
    <location>
        <begin position="70"/>
        <end position="88"/>
    </location>
</feature>
<name>A0ABZ3J2R1_SPOA4</name>